<accession>A0A6J5QA57</accession>
<name>A0A6J5QA57_9CAUD</name>
<organism evidence="1">
    <name type="scientific">uncultured Caudovirales phage</name>
    <dbReference type="NCBI Taxonomy" id="2100421"/>
    <lineage>
        <taxon>Viruses</taxon>
        <taxon>Duplodnaviria</taxon>
        <taxon>Heunggongvirae</taxon>
        <taxon>Uroviricota</taxon>
        <taxon>Caudoviricetes</taxon>
        <taxon>Peduoviridae</taxon>
        <taxon>Maltschvirus</taxon>
        <taxon>Maltschvirus maltsch</taxon>
    </lineage>
</organism>
<sequence>MQLLITHQSISWLHFELEIHRWTLYINLCHRWDKWLDGSNRAADNVDHVNKDTEYSRDQEVPEQLCIDADSERRYTGFSHSDLLPHRRVEPQGEAAVHG</sequence>
<protein>
    <submittedName>
        <fullName evidence="1">Uncharacterized protein</fullName>
    </submittedName>
</protein>
<gene>
    <name evidence="1" type="ORF">UFOVP995_33</name>
</gene>
<proteinExistence type="predicted"/>
<dbReference type="EMBL" id="LR796934">
    <property type="protein sequence ID" value="CAB4176504.1"/>
    <property type="molecule type" value="Genomic_DNA"/>
</dbReference>
<evidence type="ECO:0000313" key="1">
    <source>
        <dbReference type="EMBL" id="CAB4176504.1"/>
    </source>
</evidence>
<reference evidence="1" key="1">
    <citation type="submission" date="2020-05" db="EMBL/GenBank/DDBJ databases">
        <authorList>
            <person name="Chiriac C."/>
            <person name="Salcher M."/>
            <person name="Ghai R."/>
            <person name="Kavagutti S V."/>
        </authorList>
    </citation>
    <scope>NUCLEOTIDE SEQUENCE</scope>
</reference>